<accession>R4XI84</accession>
<dbReference type="OrthoDB" id="1701769at2759"/>
<dbReference type="SUPFAM" id="SSF53927">
    <property type="entry name" value="Cytidine deaminase-like"/>
    <property type="match status" value="1"/>
</dbReference>
<reference evidence="10 11" key="1">
    <citation type="journal article" date="2013" name="MBio">
        <title>Genome sequencing of the plant pathogen Taphrina deformans, the causal agent of peach leaf curl.</title>
        <authorList>
            <person name="Cisse O.H."/>
            <person name="Almeida J.M.G.C.F."/>
            <person name="Fonseca A."/>
            <person name="Kumar A.A."/>
            <person name="Salojaervi J."/>
            <person name="Overmyer K."/>
            <person name="Hauser P.M."/>
            <person name="Pagni M."/>
        </authorList>
    </citation>
    <scope>NUCLEOTIDE SEQUENCE [LARGE SCALE GENOMIC DNA]</scope>
    <source>
        <strain evidence="11">PYCC 5710 / ATCC 11124 / CBS 356.35 / IMI 108563 / JCM 9778 / NBRC 8474</strain>
    </source>
</reference>
<comment type="similarity">
    <text evidence="2">Belongs to the cytidine and deoxycytidylate deaminase family. ADAT2 subfamily.</text>
</comment>
<keyword evidence="4" id="KW-0819">tRNA processing</keyword>
<keyword evidence="11" id="KW-1185">Reference proteome</keyword>
<dbReference type="GO" id="GO:0008270">
    <property type="term" value="F:zinc ion binding"/>
    <property type="evidence" value="ECO:0007669"/>
    <property type="project" value="InterPro"/>
</dbReference>
<sequence length="196" mass="21287">MSSEIEPPSTDVHKHAVAEAADESGAADAFMQIALQQAETALLNKEVPVGCVFVHQPTGTVLATGANQTNASLNGTLHAEFVAIESILRDHPPSIFRESDLYVTVEPCVMCASALRQLQVRKVYFGCGNDRFGGCGSVFSIHSDASKTGDAAYMVESGIFRKEAIMLLRRFYLLQNESAPKPALKSTRVLKEHFDE</sequence>
<keyword evidence="7" id="KW-0862">Zinc</keyword>
<dbReference type="Pfam" id="PF00383">
    <property type="entry name" value="dCMP_cyt_deam_1"/>
    <property type="match status" value="1"/>
</dbReference>
<dbReference type="GO" id="GO:0005634">
    <property type="term" value="C:nucleus"/>
    <property type="evidence" value="ECO:0007669"/>
    <property type="project" value="TreeGrafter"/>
</dbReference>
<evidence type="ECO:0000256" key="5">
    <source>
        <dbReference type="ARBA" id="ARBA00022723"/>
    </source>
</evidence>
<dbReference type="VEuPathDB" id="FungiDB:TAPDE_003014"/>
<evidence type="ECO:0000259" key="9">
    <source>
        <dbReference type="PROSITE" id="PS51747"/>
    </source>
</evidence>
<evidence type="ECO:0000256" key="3">
    <source>
        <dbReference type="ARBA" id="ARBA00012740"/>
    </source>
</evidence>
<dbReference type="GO" id="GO:0002100">
    <property type="term" value="P:tRNA wobble adenosine to inosine editing"/>
    <property type="evidence" value="ECO:0007669"/>
    <property type="project" value="UniProtKB-ARBA"/>
</dbReference>
<evidence type="ECO:0000256" key="2">
    <source>
        <dbReference type="ARBA" id="ARBA00010669"/>
    </source>
</evidence>
<dbReference type="AlphaFoldDB" id="R4XI84"/>
<dbReference type="PROSITE" id="PS00903">
    <property type="entry name" value="CYT_DCMP_DEAMINASES_1"/>
    <property type="match status" value="1"/>
</dbReference>
<dbReference type="GO" id="GO:0052718">
    <property type="term" value="C:tRNA-specific adenosine-34 deaminase complex"/>
    <property type="evidence" value="ECO:0007669"/>
    <property type="project" value="UniProtKB-ARBA"/>
</dbReference>
<evidence type="ECO:0000313" key="11">
    <source>
        <dbReference type="Proteomes" id="UP000013776"/>
    </source>
</evidence>
<dbReference type="InterPro" id="IPR002125">
    <property type="entry name" value="CMP_dCMP_dom"/>
</dbReference>
<dbReference type="eggNOG" id="KOG1018">
    <property type="taxonomic scope" value="Eukaryota"/>
</dbReference>
<evidence type="ECO:0000256" key="6">
    <source>
        <dbReference type="ARBA" id="ARBA00022801"/>
    </source>
</evidence>
<dbReference type="InterPro" id="IPR016192">
    <property type="entry name" value="APOBEC/CMP_deaminase_Zn-bd"/>
</dbReference>
<dbReference type="EC" id="3.5.4.33" evidence="3"/>
<evidence type="ECO:0000256" key="7">
    <source>
        <dbReference type="ARBA" id="ARBA00022833"/>
    </source>
</evidence>
<dbReference type="InterPro" id="IPR016193">
    <property type="entry name" value="Cytidine_deaminase-like"/>
</dbReference>
<dbReference type="GO" id="GO:0005737">
    <property type="term" value="C:cytoplasm"/>
    <property type="evidence" value="ECO:0007669"/>
    <property type="project" value="TreeGrafter"/>
</dbReference>
<comment type="cofactor">
    <cofactor evidence="1">
        <name>Zn(2+)</name>
        <dbReference type="ChEBI" id="CHEBI:29105"/>
    </cofactor>
</comment>
<keyword evidence="5" id="KW-0479">Metal-binding</keyword>
<feature type="domain" description="CMP/dCMP-type deaminase" evidence="9">
    <location>
        <begin position="25"/>
        <end position="137"/>
    </location>
</feature>
<name>R4XI84_TAPDE</name>
<evidence type="ECO:0000256" key="1">
    <source>
        <dbReference type="ARBA" id="ARBA00001947"/>
    </source>
</evidence>
<dbReference type="PANTHER" id="PTHR11079:SF149">
    <property type="entry name" value="TRNA-SPECIFIC ADENOSINE DEAMINASE 2"/>
    <property type="match status" value="1"/>
</dbReference>
<dbReference type="Proteomes" id="UP000013776">
    <property type="component" value="Unassembled WGS sequence"/>
</dbReference>
<comment type="catalytic activity">
    <reaction evidence="8">
        <text>adenosine(34) in tRNA + H2O + H(+) = inosine(34) in tRNA + NH4(+)</text>
        <dbReference type="Rhea" id="RHEA:43168"/>
        <dbReference type="Rhea" id="RHEA-COMP:10373"/>
        <dbReference type="Rhea" id="RHEA-COMP:10374"/>
        <dbReference type="ChEBI" id="CHEBI:15377"/>
        <dbReference type="ChEBI" id="CHEBI:15378"/>
        <dbReference type="ChEBI" id="CHEBI:28938"/>
        <dbReference type="ChEBI" id="CHEBI:74411"/>
        <dbReference type="ChEBI" id="CHEBI:82852"/>
        <dbReference type="EC" id="3.5.4.33"/>
    </reaction>
</comment>
<evidence type="ECO:0000256" key="4">
    <source>
        <dbReference type="ARBA" id="ARBA00022694"/>
    </source>
</evidence>
<keyword evidence="6" id="KW-0378">Hydrolase</keyword>
<dbReference type="GO" id="GO:0052717">
    <property type="term" value="F:tRNA-specific adenosine-34 deaminase activity"/>
    <property type="evidence" value="ECO:0007669"/>
    <property type="project" value="UniProtKB-EC"/>
</dbReference>
<dbReference type="STRING" id="1097556.R4XI84"/>
<dbReference type="Gene3D" id="3.40.140.10">
    <property type="entry name" value="Cytidine Deaminase, domain 2"/>
    <property type="match status" value="1"/>
</dbReference>
<dbReference type="CDD" id="cd01285">
    <property type="entry name" value="nucleoside_deaminase"/>
    <property type="match status" value="1"/>
</dbReference>
<gene>
    <name evidence="10" type="ORF">TAPDE_003014</name>
</gene>
<evidence type="ECO:0000313" key="10">
    <source>
        <dbReference type="EMBL" id="CCG83097.1"/>
    </source>
</evidence>
<organism evidence="10 11">
    <name type="scientific">Taphrina deformans (strain PYCC 5710 / ATCC 11124 / CBS 356.35 / IMI 108563 / JCM 9778 / NBRC 8474)</name>
    <name type="common">Peach leaf curl fungus</name>
    <name type="synonym">Lalaria deformans</name>
    <dbReference type="NCBI Taxonomy" id="1097556"/>
    <lineage>
        <taxon>Eukaryota</taxon>
        <taxon>Fungi</taxon>
        <taxon>Dikarya</taxon>
        <taxon>Ascomycota</taxon>
        <taxon>Taphrinomycotina</taxon>
        <taxon>Taphrinomycetes</taxon>
        <taxon>Taphrinales</taxon>
        <taxon>Taphrinaceae</taxon>
        <taxon>Taphrina</taxon>
    </lineage>
</organism>
<protein>
    <recommendedName>
        <fullName evidence="3">tRNA(adenine(34)) deaminase</fullName>
        <ecNumber evidence="3">3.5.4.33</ecNumber>
    </recommendedName>
</protein>
<dbReference type="FunFam" id="3.40.140.10:FF:000039">
    <property type="entry name" value="tRNA-specific adenosine deaminase"/>
    <property type="match status" value="1"/>
</dbReference>
<dbReference type="PROSITE" id="PS51747">
    <property type="entry name" value="CYT_DCMP_DEAMINASES_2"/>
    <property type="match status" value="1"/>
</dbReference>
<dbReference type="EMBL" id="CAHR02000122">
    <property type="protein sequence ID" value="CCG83097.1"/>
    <property type="molecule type" value="Genomic_DNA"/>
</dbReference>
<dbReference type="PANTHER" id="PTHR11079">
    <property type="entry name" value="CYTOSINE DEAMINASE FAMILY MEMBER"/>
    <property type="match status" value="1"/>
</dbReference>
<evidence type="ECO:0000256" key="8">
    <source>
        <dbReference type="ARBA" id="ARBA00048045"/>
    </source>
</evidence>
<proteinExistence type="inferred from homology"/>
<comment type="caution">
    <text evidence="10">The sequence shown here is derived from an EMBL/GenBank/DDBJ whole genome shotgun (WGS) entry which is preliminary data.</text>
</comment>